<name>A0A9D2TRX9_9FIRM</name>
<dbReference type="InterPro" id="IPR014721">
    <property type="entry name" value="Ribsml_uS5_D2-typ_fold_subgr"/>
</dbReference>
<dbReference type="EMBL" id="DWVS01000022">
    <property type="protein sequence ID" value="HJC86549.1"/>
    <property type="molecule type" value="Genomic_DNA"/>
</dbReference>
<accession>A0A9D2TRX9</accession>
<dbReference type="InterPro" id="IPR020568">
    <property type="entry name" value="Ribosomal_Su5_D2-typ_SF"/>
</dbReference>
<evidence type="ECO:0000256" key="2">
    <source>
        <dbReference type="ARBA" id="ARBA00022741"/>
    </source>
</evidence>
<dbReference type="InterPro" id="IPR001208">
    <property type="entry name" value="MCM_dom"/>
</dbReference>
<reference evidence="6" key="1">
    <citation type="journal article" date="2021" name="PeerJ">
        <title>Extensive microbial diversity within the chicken gut microbiome revealed by metagenomics and culture.</title>
        <authorList>
            <person name="Gilroy R."/>
            <person name="Ravi A."/>
            <person name="Getino M."/>
            <person name="Pursley I."/>
            <person name="Horton D.L."/>
            <person name="Alikhan N.F."/>
            <person name="Baker D."/>
            <person name="Gharbi K."/>
            <person name="Hall N."/>
            <person name="Watson M."/>
            <person name="Adriaenssens E.M."/>
            <person name="Foster-Nyarko E."/>
            <person name="Jarju S."/>
            <person name="Secka A."/>
            <person name="Antonio M."/>
            <person name="Oren A."/>
            <person name="Chaudhuri R.R."/>
            <person name="La Ragione R."/>
            <person name="Hildebrand F."/>
            <person name="Pallen M.J."/>
        </authorList>
    </citation>
    <scope>NUCLEOTIDE SEQUENCE</scope>
    <source>
        <strain evidence="6">ChiBcec1-1630</strain>
    </source>
</reference>
<proteinExistence type="inferred from homology"/>
<dbReference type="Pfam" id="PF13541">
    <property type="entry name" value="ChlI"/>
    <property type="match status" value="1"/>
</dbReference>
<evidence type="ECO:0000256" key="3">
    <source>
        <dbReference type="ARBA" id="ARBA00022840"/>
    </source>
</evidence>
<dbReference type="GO" id="GO:0005524">
    <property type="term" value="F:ATP binding"/>
    <property type="evidence" value="ECO:0007669"/>
    <property type="project" value="UniProtKB-KW"/>
</dbReference>
<dbReference type="SUPFAM" id="SSF54211">
    <property type="entry name" value="Ribosomal protein S5 domain 2-like"/>
    <property type="match status" value="1"/>
</dbReference>
<dbReference type="NCBIfam" id="TIGR00368">
    <property type="entry name" value="YifB family Mg chelatase-like AAA ATPase"/>
    <property type="match status" value="1"/>
</dbReference>
<dbReference type="InterPro" id="IPR003593">
    <property type="entry name" value="AAA+_ATPase"/>
</dbReference>
<evidence type="ECO:0000313" key="6">
    <source>
        <dbReference type="EMBL" id="HJC86549.1"/>
    </source>
</evidence>
<dbReference type="Gene3D" id="3.30.230.10">
    <property type="match status" value="1"/>
</dbReference>
<feature type="region of interest" description="Disordered" evidence="4">
    <location>
        <begin position="169"/>
        <end position="190"/>
    </location>
</feature>
<dbReference type="PANTHER" id="PTHR32039:SF7">
    <property type="entry name" value="COMPETENCE PROTEIN COMM"/>
    <property type="match status" value="1"/>
</dbReference>
<dbReference type="Pfam" id="PF13335">
    <property type="entry name" value="Mg_chelatase_C"/>
    <property type="match status" value="1"/>
</dbReference>
<dbReference type="Pfam" id="PF01078">
    <property type="entry name" value="Mg_chelatase"/>
    <property type="match status" value="1"/>
</dbReference>
<dbReference type="InterPro" id="IPR025158">
    <property type="entry name" value="Mg_chelat-rel_C"/>
</dbReference>
<dbReference type="InterPro" id="IPR027417">
    <property type="entry name" value="P-loop_NTPase"/>
</dbReference>
<dbReference type="PRINTS" id="PR01657">
    <property type="entry name" value="MCMFAMILY"/>
</dbReference>
<feature type="domain" description="AAA+ ATPase" evidence="5">
    <location>
        <begin position="209"/>
        <end position="391"/>
    </location>
</feature>
<keyword evidence="3" id="KW-0067">ATP-binding</keyword>
<evidence type="ECO:0000313" key="7">
    <source>
        <dbReference type="Proteomes" id="UP000823922"/>
    </source>
</evidence>
<protein>
    <submittedName>
        <fullName evidence="6">YifB family Mg chelatase-like AAA ATPase</fullName>
    </submittedName>
</protein>
<dbReference type="GO" id="GO:0003677">
    <property type="term" value="F:DNA binding"/>
    <property type="evidence" value="ECO:0007669"/>
    <property type="project" value="InterPro"/>
</dbReference>
<dbReference type="AlphaFoldDB" id="A0A9D2TRX9"/>
<dbReference type="SMART" id="SM00382">
    <property type="entry name" value="AAA"/>
    <property type="match status" value="1"/>
</dbReference>
<dbReference type="Proteomes" id="UP000823922">
    <property type="component" value="Unassembled WGS sequence"/>
</dbReference>
<gene>
    <name evidence="6" type="ORF">H9926_00830</name>
</gene>
<dbReference type="Gene3D" id="3.40.50.300">
    <property type="entry name" value="P-loop containing nucleotide triphosphate hydrolases"/>
    <property type="match status" value="1"/>
</dbReference>
<organism evidence="6 7">
    <name type="scientific">Candidatus Eisenbergiella intestinigallinarum</name>
    <dbReference type="NCBI Taxonomy" id="2838549"/>
    <lineage>
        <taxon>Bacteria</taxon>
        <taxon>Bacillati</taxon>
        <taxon>Bacillota</taxon>
        <taxon>Clostridia</taxon>
        <taxon>Lachnospirales</taxon>
        <taxon>Lachnospiraceae</taxon>
        <taxon>Eisenbergiella</taxon>
    </lineage>
</organism>
<evidence type="ECO:0000256" key="1">
    <source>
        <dbReference type="ARBA" id="ARBA00006354"/>
    </source>
</evidence>
<dbReference type="InterPro" id="IPR045006">
    <property type="entry name" value="CHLI-like"/>
</dbReference>
<evidence type="ECO:0000256" key="4">
    <source>
        <dbReference type="SAM" id="MobiDB-lite"/>
    </source>
</evidence>
<evidence type="ECO:0000259" key="5">
    <source>
        <dbReference type="SMART" id="SM00382"/>
    </source>
</evidence>
<sequence length="514" mass="56522">MYSTIITGGLHGLDCYLARVEVDCSRGLPGFEMVGLLGSEVKEARERIRVALRNAEIELPPMRITVNISPASLHKAGTFYDLPVAAGILAAQGLILSEDVERIMIAGELGLNGEVRPVRGILPMVLEARKKGLERCIIPEENVEEARMVEGIHLRGIRELRELADAVREKGERTPGKKKRLDQAAQGPDFGEIRGQEGAKRAAAAAAAGFHHMLMIGPPGAGKTMIARCLPSILPPMSEEERLEAASIYSIAGLPAANFLHGGGRPFVAPHHTVTGHALTGGGQVPKPGAVSLAHRGVLFLDELAEFKRSTLDLLRQPLEEKQVRILRSSGTYCYPADFMLVAAMNPCPCGYYPDRNRCLCSPGQVARYLSGISGPILDRMDLCAEVERVEFAVLMKREGRTEMDSARLRTAVMEARKRQERRFRQDPLLQGSIRYNSQMGQRELSRYCALGMQEQQFLELMFDRLELTARSCHRLLRVARTLADLDGEERIGKVHLSEAACLRLTAGKYAGAL</sequence>
<dbReference type="SUPFAM" id="SSF52540">
    <property type="entry name" value="P-loop containing nucleoside triphosphate hydrolases"/>
    <property type="match status" value="1"/>
</dbReference>
<comment type="caution">
    <text evidence="6">The sequence shown here is derived from an EMBL/GenBank/DDBJ whole genome shotgun (WGS) entry which is preliminary data.</text>
</comment>
<reference evidence="6" key="2">
    <citation type="submission" date="2021-04" db="EMBL/GenBank/DDBJ databases">
        <authorList>
            <person name="Gilroy R."/>
        </authorList>
    </citation>
    <scope>NUCLEOTIDE SEQUENCE</scope>
    <source>
        <strain evidence="6">ChiBcec1-1630</strain>
    </source>
</reference>
<dbReference type="PANTHER" id="PTHR32039">
    <property type="entry name" value="MAGNESIUM-CHELATASE SUBUNIT CHLI"/>
    <property type="match status" value="1"/>
</dbReference>
<dbReference type="InterPro" id="IPR000523">
    <property type="entry name" value="Mg_chelatse_chII-like_cat_dom"/>
</dbReference>
<keyword evidence="2" id="KW-0547">Nucleotide-binding</keyword>
<comment type="similarity">
    <text evidence="1">Belongs to the Mg-chelatase subunits D/I family. ComM subfamily.</text>
</comment>
<dbReference type="InterPro" id="IPR004482">
    <property type="entry name" value="Mg_chelat-rel"/>
</dbReference>